<sequence>MTLQSHPPGVEDDIVEDGVVEVIKQYSKGITQSLINALSHSVDAGKEATESLAELQSQNENLNRIKDRLNESHDNVTATQMIVDAYVNSVRWISSSISWQKATKLTRTTTDTGVQSTESHGFWSNILWSRGGEEEETAVVEQSPVKQAMEELASTTNEHLDLLIEELKSNRQKTEVIAGSVQQQNEDLERISDSAVALQDRVNQVNRVLRGGT</sequence>
<evidence type="ECO:0000313" key="3">
    <source>
        <dbReference type="Proteomes" id="UP001057455"/>
    </source>
</evidence>
<protein>
    <recommendedName>
        <fullName evidence="4">t-SNARE coiled-coil homology domain-containing protein</fullName>
    </recommendedName>
</protein>
<keyword evidence="1" id="KW-0175">Coiled coil</keyword>
<comment type="caution">
    <text evidence="2">The sequence shown here is derived from an EMBL/GenBank/DDBJ whole genome shotgun (WGS) entry which is preliminary data.</text>
</comment>
<evidence type="ECO:0008006" key="4">
    <source>
        <dbReference type="Google" id="ProtNLM"/>
    </source>
</evidence>
<dbReference type="OrthoDB" id="366147at2759"/>
<evidence type="ECO:0000256" key="1">
    <source>
        <dbReference type="SAM" id="Coils"/>
    </source>
</evidence>
<organism evidence="2 3">
    <name type="scientific">Babesia ovis</name>
    <dbReference type="NCBI Taxonomy" id="5869"/>
    <lineage>
        <taxon>Eukaryota</taxon>
        <taxon>Sar</taxon>
        <taxon>Alveolata</taxon>
        <taxon>Apicomplexa</taxon>
        <taxon>Aconoidasida</taxon>
        <taxon>Piroplasmida</taxon>
        <taxon>Babesiidae</taxon>
        <taxon>Babesia</taxon>
    </lineage>
</organism>
<evidence type="ECO:0000313" key="2">
    <source>
        <dbReference type="EMBL" id="GFE55417.1"/>
    </source>
</evidence>
<feature type="coiled-coil region" evidence="1">
    <location>
        <begin position="45"/>
        <end position="79"/>
    </location>
</feature>
<accession>A0A9W5TC13</accession>
<reference evidence="2" key="1">
    <citation type="submission" date="2019-12" db="EMBL/GenBank/DDBJ databases">
        <title>Genome sequence of Babesia ovis.</title>
        <authorList>
            <person name="Yamagishi J."/>
            <person name="Sevinc F."/>
            <person name="Xuan X."/>
        </authorList>
    </citation>
    <scope>NUCLEOTIDE SEQUENCE</scope>
    <source>
        <strain evidence="2">Selcuk</strain>
    </source>
</reference>
<dbReference type="SUPFAM" id="SSF58038">
    <property type="entry name" value="SNARE fusion complex"/>
    <property type="match status" value="1"/>
</dbReference>
<gene>
    <name evidence="2" type="ORF">BaOVIS_028210</name>
</gene>
<dbReference type="EMBL" id="BLIY01000020">
    <property type="protein sequence ID" value="GFE55417.1"/>
    <property type="molecule type" value="Genomic_DNA"/>
</dbReference>
<dbReference type="Proteomes" id="UP001057455">
    <property type="component" value="Unassembled WGS sequence"/>
</dbReference>
<keyword evidence="3" id="KW-1185">Reference proteome</keyword>
<proteinExistence type="predicted"/>
<name>A0A9W5TC13_BABOV</name>
<dbReference type="AlphaFoldDB" id="A0A9W5TC13"/>